<dbReference type="NCBIfam" id="NF038155">
    <property type="entry name" value="lanthi_I_FDLD"/>
    <property type="match status" value="1"/>
</dbReference>
<comment type="caution">
    <text evidence="1">The sequence shown here is derived from an EMBL/GenBank/DDBJ whole genome shotgun (WGS) entry which is preliminary data.</text>
</comment>
<dbReference type="RefSeq" id="WP_211320363.1">
    <property type="nucleotide sequence ID" value="NZ_QGGL01000006.1"/>
</dbReference>
<keyword evidence="2" id="KW-1185">Reference proteome</keyword>
<protein>
    <submittedName>
        <fullName evidence="1">Uncharacterized protein</fullName>
    </submittedName>
</protein>
<gene>
    <name evidence="1" type="ORF">C7459_1065</name>
</gene>
<accession>A0A316DDJ5</accession>
<dbReference type="Proteomes" id="UP000245634">
    <property type="component" value="Unassembled WGS sequence"/>
</dbReference>
<reference evidence="1 2" key="1">
    <citation type="submission" date="2018-05" db="EMBL/GenBank/DDBJ databases">
        <title>Genomic Encyclopedia of Type Strains, Phase IV (KMG-IV): sequencing the most valuable type-strain genomes for metagenomic binning, comparative biology and taxonomic classification.</title>
        <authorList>
            <person name="Goeker M."/>
        </authorList>
    </citation>
    <scope>NUCLEOTIDE SEQUENCE [LARGE SCALE GENOMIC DNA]</scope>
    <source>
        <strain evidence="1 2">DSM 18773</strain>
    </source>
</reference>
<evidence type="ECO:0000313" key="1">
    <source>
        <dbReference type="EMBL" id="PWK13727.1"/>
    </source>
</evidence>
<dbReference type="EMBL" id="QGGL01000006">
    <property type="protein sequence ID" value="PWK13727.1"/>
    <property type="molecule type" value="Genomic_DNA"/>
</dbReference>
<proteinExistence type="predicted"/>
<organism evidence="1 2">
    <name type="scientific">Tumebacillus permanentifrigoris</name>
    <dbReference type="NCBI Taxonomy" id="378543"/>
    <lineage>
        <taxon>Bacteria</taxon>
        <taxon>Bacillati</taxon>
        <taxon>Bacillota</taxon>
        <taxon>Bacilli</taxon>
        <taxon>Bacillales</taxon>
        <taxon>Alicyclobacillaceae</taxon>
        <taxon>Tumebacillus</taxon>
    </lineage>
</organism>
<sequence>MEKMFDLDVVVKKTEKRDYAPGGEDPYYTGVFCTVLCSAVCGW</sequence>
<name>A0A316DDJ5_9BACL</name>
<dbReference type="AlphaFoldDB" id="A0A316DDJ5"/>
<evidence type="ECO:0000313" key="2">
    <source>
        <dbReference type="Proteomes" id="UP000245634"/>
    </source>
</evidence>